<dbReference type="InterPro" id="IPR000653">
    <property type="entry name" value="DegT/StrS_aminotransferase"/>
</dbReference>
<dbReference type="InterPro" id="IPR015424">
    <property type="entry name" value="PyrdxlP-dep_Trfase"/>
</dbReference>
<dbReference type="Gene3D" id="3.90.1150.10">
    <property type="entry name" value="Aspartate Aminotransferase, domain 1"/>
    <property type="match status" value="1"/>
</dbReference>
<dbReference type="EMBL" id="UINC01032083">
    <property type="protein sequence ID" value="SVB19155.1"/>
    <property type="molecule type" value="Genomic_DNA"/>
</dbReference>
<gene>
    <name evidence="1" type="ORF">METZ01_LOCUS172009</name>
</gene>
<dbReference type="AlphaFoldDB" id="A0A382BZA1"/>
<dbReference type="Pfam" id="PF01041">
    <property type="entry name" value="DegT_DnrJ_EryC1"/>
    <property type="match status" value="1"/>
</dbReference>
<dbReference type="SUPFAM" id="SSF53383">
    <property type="entry name" value="PLP-dependent transferases"/>
    <property type="match status" value="1"/>
</dbReference>
<protein>
    <recommendedName>
        <fullName evidence="2">DegT/DnrJ/EryC1/StrS aminotransferase family protein</fullName>
    </recommendedName>
</protein>
<proteinExistence type="predicted"/>
<name>A0A382BZA1_9ZZZZ</name>
<accession>A0A382BZA1</accession>
<evidence type="ECO:0000313" key="1">
    <source>
        <dbReference type="EMBL" id="SVB19155.1"/>
    </source>
</evidence>
<organism evidence="1">
    <name type="scientific">marine metagenome</name>
    <dbReference type="NCBI Taxonomy" id="408172"/>
    <lineage>
        <taxon>unclassified sequences</taxon>
        <taxon>metagenomes</taxon>
        <taxon>ecological metagenomes</taxon>
    </lineage>
</organism>
<sequence length="67" mass="7754">LLSNGIRTSVHYKPLHLFSLYKKTCKITSSLRNSKKLYQEILSLPIFPGITRKQQNLVIGEIKKKIK</sequence>
<dbReference type="InterPro" id="IPR015422">
    <property type="entry name" value="PyrdxlP-dep_Trfase_small"/>
</dbReference>
<reference evidence="1" key="1">
    <citation type="submission" date="2018-05" db="EMBL/GenBank/DDBJ databases">
        <authorList>
            <person name="Lanie J.A."/>
            <person name="Ng W.-L."/>
            <person name="Kazmierczak K.M."/>
            <person name="Andrzejewski T.M."/>
            <person name="Davidsen T.M."/>
            <person name="Wayne K.J."/>
            <person name="Tettelin H."/>
            <person name="Glass J.I."/>
            <person name="Rusch D."/>
            <person name="Podicherti R."/>
            <person name="Tsui H.-C.T."/>
            <person name="Winkler M.E."/>
        </authorList>
    </citation>
    <scope>NUCLEOTIDE SEQUENCE</scope>
</reference>
<evidence type="ECO:0008006" key="2">
    <source>
        <dbReference type="Google" id="ProtNLM"/>
    </source>
</evidence>
<feature type="non-terminal residue" evidence="1">
    <location>
        <position position="1"/>
    </location>
</feature>